<evidence type="ECO:0000256" key="6">
    <source>
        <dbReference type="ARBA" id="ARBA00023180"/>
    </source>
</evidence>
<keyword evidence="4 7" id="KW-1133">Transmembrane helix</keyword>
<comment type="caution">
    <text evidence="8">The sequence shown here is derived from an EMBL/GenBank/DDBJ whole genome shotgun (WGS) entry which is preliminary data.</text>
</comment>
<feature type="transmembrane region" description="Helical" evidence="7">
    <location>
        <begin position="20"/>
        <end position="40"/>
    </location>
</feature>
<comment type="caution">
    <text evidence="7">Lacks conserved residue(s) required for the propagation of feature annotation.</text>
</comment>
<sequence>MLCWHAGLYNSSRSSGSGGLRLVTMFVFLLSLMSHYLCIVQQGRRGWMLASAIFAFFMDVWTFHLLSALSNFVIAFTTEAWYFNGGGVFGNARSSCGACTAYWRALRYHSGSLILGSLVVGLLYPLRTVLGAITATARINDGCAGRVFRSLCCLIPNWFEDYLGQWDKHAFMEMAMVSKPFCESAEDGWDLLLEQYRDAATVLNATTKVFQLAGICAAASIGMLTSWLSYRWVIIADGFYDPDDPHFVENAELVFVGGGVIAGLVSIPYLALLDTVSDSILYCDAMVKQYSQAAQAAQGGWLGDAGSFVADMGCACAGQRAKGPRELTLELADAGGQ</sequence>
<evidence type="ECO:0000256" key="4">
    <source>
        <dbReference type="ARBA" id="ARBA00022989"/>
    </source>
</evidence>
<evidence type="ECO:0000256" key="5">
    <source>
        <dbReference type="ARBA" id="ARBA00023136"/>
    </source>
</evidence>
<evidence type="ECO:0000256" key="2">
    <source>
        <dbReference type="ARBA" id="ARBA00007168"/>
    </source>
</evidence>
<comment type="similarity">
    <text evidence="2 7">Belongs to the CTL (choline transporter-like) family.</text>
</comment>
<reference evidence="8" key="1">
    <citation type="submission" date="2023-10" db="EMBL/GenBank/DDBJ databases">
        <authorList>
            <person name="Chen Y."/>
            <person name="Shah S."/>
            <person name="Dougan E. K."/>
            <person name="Thang M."/>
            <person name="Chan C."/>
        </authorList>
    </citation>
    <scope>NUCLEOTIDE SEQUENCE [LARGE SCALE GENOMIC DNA]</scope>
</reference>
<organism evidence="8 9">
    <name type="scientific">Prorocentrum cordatum</name>
    <dbReference type="NCBI Taxonomy" id="2364126"/>
    <lineage>
        <taxon>Eukaryota</taxon>
        <taxon>Sar</taxon>
        <taxon>Alveolata</taxon>
        <taxon>Dinophyceae</taxon>
        <taxon>Prorocentrales</taxon>
        <taxon>Prorocentraceae</taxon>
        <taxon>Prorocentrum</taxon>
    </lineage>
</organism>
<protein>
    <recommendedName>
        <fullName evidence="7">Choline transporter-like protein</fullName>
    </recommendedName>
</protein>
<dbReference type="Proteomes" id="UP001189429">
    <property type="component" value="Unassembled WGS sequence"/>
</dbReference>
<keyword evidence="5 7" id="KW-0472">Membrane</keyword>
<keyword evidence="3 7" id="KW-0812">Transmembrane</keyword>
<name>A0ABN9PH04_9DINO</name>
<dbReference type="PANTHER" id="PTHR12385">
    <property type="entry name" value="CHOLINE TRANSPORTER-LIKE (SLC FAMILY 44)"/>
    <property type="match status" value="1"/>
</dbReference>
<feature type="transmembrane region" description="Helical" evidence="7">
    <location>
        <begin position="212"/>
        <end position="233"/>
    </location>
</feature>
<comment type="subcellular location">
    <subcellularLocation>
        <location evidence="7">Cell membrane</location>
        <topology evidence="7">Multi-pass membrane protein</topology>
    </subcellularLocation>
    <subcellularLocation>
        <location evidence="1">Membrane</location>
        <topology evidence="1">Multi-pass membrane protein</topology>
    </subcellularLocation>
</comment>
<dbReference type="PANTHER" id="PTHR12385:SF14">
    <property type="entry name" value="CHOLINE TRANSPORTER-LIKE 2"/>
    <property type="match status" value="1"/>
</dbReference>
<keyword evidence="9" id="KW-1185">Reference proteome</keyword>
<feature type="transmembrane region" description="Helical" evidence="7">
    <location>
        <begin position="253"/>
        <end position="272"/>
    </location>
</feature>
<dbReference type="InterPro" id="IPR007603">
    <property type="entry name" value="Choline_transptr-like"/>
</dbReference>
<proteinExistence type="inferred from homology"/>
<evidence type="ECO:0000313" key="9">
    <source>
        <dbReference type="Proteomes" id="UP001189429"/>
    </source>
</evidence>
<feature type="transmembrane region" description="Helical" evidence="7">
    <location>
        <begin position="112"/>
        <end position="130"/>
    </location>
</feature>
<dbReference type="Pfam" id="PF04515">
    <property type="entry name" value="Choline_transpo"/>
    <property type="match status" value="1"/>
</dbReference>
<feature type="transmembrane region" description="Helical" evidence="7">
    <location>
        <begin position="52"/>
        <end position="76"/>
    </location>
</feature>
<evidence type="ECO:0000256" key="7">
    <source>
        <dbReference type="RuleBase" id="RU368066"/>
    </source>
</evidence>
<accession>A0ABN9PH04</accession>
<evidence type="ECO:0000313" key="8">
    <source>
        <dbReference type="EMBL" id="CAK0790499.1"/>
    </source>
</evidence>
<gene>
    <name evidence="8" type="ORF">PCOR1329_LOCUS1758</name>
</gene>
<dbReference type="EMBL" id="CAUYUJ010000436">
    <property type="protein sequence ID" value="CAK0790499.1"/>
    <property type="molecule type" value="Genomic_DNA"/>
</dbReference>
<comment type="function">
    <text evidence="7">Choline transporter.</text>
</comment>
<evidence type="ECO:0000256" key="3">
    <source>
        <dbReference type="ARBA" id="ARBA00022692"/>
    </source>
</evidence>
<keyword evidence="6" id="KW-0325">Glycoprotein</keyword>
<evidence type="ECO:0000256" key="1">
    <source>
        <dbReference type="ARBA" id="ARBA00004141"/>
    </source>
</evidence>